<gene>
    <name evidence="6" type="ORF">GCM10007320_55830</name>
</gene>
<dbReference type="Proteomes" id="UP000626210">
    <property type="component" value="Unassembled WGS sequence"/>
</dbReference>
<evidence type="ECO:0000313" key="6">
    <source>
        <dbReference type="EMBL" id="GHC99327.1"/>
    </source>
</evidence>
<keyword evidence="7" id="KW-1185">Reference proteome</keyword>
<evidence type="ECO:0000256" key="1">
    <source>
        <dbReference type="ARBA" id="ARBA00009437"/>
    </source>
</evidence>
<dbReference type="InterPro" id="IPR036388">
    <property type="entry name" value="WH-like_DNA-bd_sf"/>
</dbReference>
<keyword evidence="3" id="KW-0238">DNA-binding</keyword>
<protein>
    <submittedName>
        <fullName evidence="6">Transcriptional regulator</fullName>
    </submittedName>
</protein>
<evidence type="ECO:0000256" key="4">
    <source>
        <dbReference type="ARBA" id="ARBA00023163"/>
    </source>
</evidence>
<dbReference type="InterPro" id="IPR005119">
    <property type="entry name" value="LysR_subst-bd"/>
</dbReference>
<comment type="caution">
    <text evidence="6">The sequence shown here is derived from an EMBL/GenBank/DDBJ whole genome shotgun (WGS) entry which is preliminary data.</text>
</comment>
<dbReference type="Pfam" id="PF03466">
    <property type="entry name" value="LysR_substrate"/>
    <property type="match status" value="1"/>
</dbReference>
<evidence type="ECO:0000313" key="7">
    <source>
        <dbReference type="Proteomes" id="UP000626210"/>
    </source>
</evidence>
<dbReference type="PANTHER" id="PTHR30579">
    <property type="entry name" value="TRANSCRIPTIONAL REGULATOR"/>
    <property type="match status" value="1"/>
</dbReference>
<accession>A0ABQ3GA27</accession>
<dbReference type="SUPFAM" id="SSF46785">
    <property type="entry name" value="Winged helix' DNA-binding domain"/>
    <property type="match status" value="1"/>
</dbReference>
<keyword evidence="4" id="KW-0804">Transcription</keyword>
<dbReference type="SUPFAM" id="SSF53850">
    <property type="entry name" value="Periplasmic binding protein-like II"/>
    <property type="match status" value="1"/>
</dbReference>
<dbReference type="RefSeq" id="WP_189690156.1">
    <property type="nucleotide sequence ID" value="NZ_BMYK01000028.1"/>
</dbReference>
<dbReference type="Pfam" id="PF00126">
    <property type="entry name" value="HTH_1"/>
    <property type="match status" value="1"/>
</dbReference>
<evidence type="ECO:0000256" key="3">
    <source>
        <dbReference type="ARBA" id="ARBA00023125"/>
    </source>
</evidence>
<dbReference type="PANTHER" id="PTHR30579:SF7">
    <property type="entry name" value="HTH-TYPE TRANSCRIPTIONAL REGULATOR LRHA-RELATED"/>
    <property type="match status" value="1"/>
</dbReference>
<dbReference type="InterPro" id="IPR000847">
    <property type="entry name" value="LysR_HTH_N"/>
</dbReference>
<dbReference type="Gene3D" id="1.10.10.10">
    <property type="entry name" value="Winged helix-like DNA-binding domain superfamily/Winged helix DNA-binding domain"/>
    <property type="match status" value="1"/>
</dbReference>
<comment type="similarity">
    <text evidence="1">Belongs to the LysR transcriptional regulatory family.</text>
</comment>
<dbReference type="PROSITE" id="PS50931">
    <property type="entry name" value="HTH_LYSR"/>
    <property type="match status" value="1"/>
</dbReference>
<dbReference type="InterPro" id="IPR050176">
    <property type="entry name" value="LTTR"/>
</dbReference>
<feature type="domain" description="HTH lysR-type" evidence="5">
    <location>
        <begin position="1"/>
        <end position="60"/>
    </location>
</feature>
<name>A0ABQ3GA27_9BURK</name>
<sequence length="315" mass="33953">MSYDTGLLQAFIAVHAAQGFTRAAQQLHLTQSAVSHQIRRLEEQVGRPLFLRTTRSLRLTADGEDFLRLAQRIVQAQEALARHFRCSPIEGTVRFGVPESFMREGLPQLLRQFAQSCPKVRLEVSVGLTLDLASMVRERELDLAVVVAPPGAAAGRLLQRAPMVWAAAQDFTWPRADSLPLAYSPPPCVCRQLAIDALNQAGIAWHAAFSSHSLHDLRAVALSGLAVAPFTRDNLRPGMAVLGEKDGLPPLPVLDFTLVYGDDAAGRSDTAVRELGRLIEQAGWASQDGPARRAAQARGAAARAAAATMCSASVP</sequence>
<keyword evidence="2" id="KW-0805">Transcription regulation</keyword>
<proteinExistence type="inferred from homology"/>
<dbReference type="EMBL" id="BMYK01000028">
    <property type="protein sequence ID" value="GHC99327.1"/>
    <property type="molecule type" value="Genomic_DNA"/>
</dbReference>
<organism evidence="6 7">
    <name type="scientific">Pseudorhodoferax aquiterrae</name>
    <dbReference type="NCBI Taxonomy" id="747304"/>
    <lineage>
        <taxon>Bacteria</taxon>
        <taxon>Pseudomonadati</taxon>
        <taxon>Pseudomonadota</taxon>
        <taxon>Betaproteobacteria</taxon>
        <taxon>Burkholderiales</taxon>
        <taxon>Comamonadaceae</taxon>
    </lineage>
</organism>
<evidence type="ECO:0000259" key="5">
    <source>
        <dbReference type="PROSITE" id="PS50931"/>
    </source>
</evidence>
<dbReference type="InterPro" id="IPR036390">
    <property type="entry name" value="WH_DNA-bd_sf"/>
</dbReference>
<evidence type="ECO:0000256" key="2">
    <source>
        <dbReference type="ARBA" id="ARBA00023015"/>
    </source>
</evidence>
<dbReference type="Gene3D" id="3.40.190.10">
    <property type="entry name" value="Periplasmic binding protein-like II"/>
    <property type="match status" value="2"/>
</dbReference>
<dbReference type="PRINTS" id="PR00039">
    <property type="entry name" value="HTHLYSR"/>
</dbReference>
<reference evidence="7" key="1">
    <citation type="journal article" date="2019" name="Int. J. Syst. Evol. Microbiol.">
        <title>The Global Catalogue of Microorganisms (GCM) 10K type strain sequencing project: providing services to taxonomists for standard genome sequencing and annotation.</title>
        <authorList>
            <consortium name="The Broad Institute Genomics Platform"/>
            <consortium name="The Broad Institute Genome Sequencing Center for Infectious Disease"/>
            <person name="Wu L."/>
            <person name="Ma J."/>
        </authorList>
    </citation>
    <scope>NUCLEOTIDE SEQUENCE [LARGE SCALE GENOMIC DNA]</scope>
    <source>
        <strain evidence="7">KCTC 23314</strain>
    </source>
</reference>